<protein>
    <submittedName>
        <fullName evidence="1">Zinc finger DZIP1L</fullName>
    </submittedName>
</protein>
<reference evidence="2" key="1">
    <citation type="submission" date="2014-09" db="EMBL/GenBank/DDBJ databases">
        <authorList>
            <person name="Mudge J."/>
            <person name="Ramaraj T."/>
            <person name="Lindquist I.E."/>
            <person name="Bharti A.K."/>
            <person name="Sundararajan A."/>
            <person name="Cameron C.T."/>
            <person name="Woodward J.E."/>
            <person name="May G.D."/>
            <person name="Brubaker C."/>
            <person name="Broadhvest J."/>
            <person name="Wilkins T.A."/>
        </authorList>
    </citation>
    <scope>NUCLEOTIDE SEQUENCE</scope>
    <source>
        <strain evidence="2">cv. AKA8401</strain>
    </source>
</reference>
<keyword evidence="2" id="KW-1185">Reference proteome</keyword>
<proteinExistence type="predicted"/>
<name>A0A0B0NE77_GOSAR</name>
<sequence>MIISFHIIVISFKITRKTIWNTKGYLISFTREGELLLACSKHGLTLAHMSRPTLCPRHGLTLALISMPMPCPRHGLTLAHISPKCHGMDMQSIPRFNREFTTLVSSYIIDNHIQPYYVK</sequence>
<dbReference type="AlphaFoldDB" id="A0A0B0NE77"/>
<dbReference type="EMBL" id="KN390268">
    <property type="protein sequence ID" value="KHG09286.1"/>
    <property type="molecule type" value="Genomic_DNA"/>
</dbReference>
<dbReference type="Proteomes" id="UP000032142">
    <property type="component" value="Unassembled WGS sequence"/>
</dbReference>
<organism evidence="1 2">
    <name type="scientific">Gossypium arboreum</name>
    <name type="common">Tree cotton</name>
    <name type="synonym">Gossypium nanking</name>
    <dbReference type="NCBI Taxonomy" id="29729"/>
    <lineage>
        <taxon>Eukaryota</taxon>
        <taxon>Viridiplantae</taxon>
        <taxon>Streptophyta</taxon>
        <taxon>Embryophyta</taxon>
        <taxon>Tracheophyta</taxon>
        <taxon>Spermatophyta</taxon>
        <taxon>Magnoliopsida</taxon>
        <taxon>eudicotyledons</taxon>
        <taxon>Gunneridae</taxon>
        <taxon>Pentapetalae</taxon>
        <taxon>rosids</taxon>
        <taxon>malvids</taxon>
        <taxon>Malvales</taxon>
        <taxon>Malvaceae</taxon>
        <taxon>Malvoideae</taxon>
        <taxon>Gossypium</taxon>
    </lineage>
</organism>
<evidence type="ECO:0000313" key="1">
    <source>
        <dbReference type="EMBL" id="KHG09286.1"/>
    </source>
</evidence>
<gene>
    <name evidence="1" type="ORF">F383_13942</name>
</gene>
<evidence type="ECO:0000313" key="2">
    <source>
        <dbReference type="Proteomes" id="UP000032142"/>
    </source>
</evidence>
<accession>A0A0B0NE77</accession>